<dbReference type="InterPro" id="IPR002421">
    <property type="entry name" value="5-3_exonuclease"/>
</dbReference>
<protein>
    <submittedName>
        <fullName evidence="5">Polymerase protein</fullName>
    </submittedName>
</protein>
<dbReference type="PATRIC" id="fig|1618572.3.peg.75"/>
<dbReference type="Gene3D" id="3.40.50.1010">
    <property type="entry name" value="5'-nuclease"/>
    <property type="match status" value="1"/>
</dbReference>
<keyword evidence="2" id="KW-0378">Hydrolase</keyword>
<dbReference type="Pfam" id="PF01367">
    <property type="entry name" value="5_3_exonuc"/>
    <property type="match status" value="1"/>
</dbReference>
<dbReference type="STRING" id="1618572.UT17_C0001G0072"/>
<dbReference type="PANTHER" id="PTHR42646">
    <property type="entry name" value="FLAP ENDONUCLEASE XNI"/>
    <property type="match status" value="1"/>
</dbReference>
<evidence type="ECO:0000256" key="2">
    <source>
        <dbReference type="ARBA" id="ARBA00022801"/>
    </source>
</evidence>
<name>A0A0G0LLC8_9BACT</name>
<dbReference type="Proteomes" id="UP000034774">
    <property type="component" value="Unassembled WGS sequence"/>
</dbReference>
<dbReference type="CDD" id="cd09898">
    <property type="entry name" value="H3TH_53EXO"/>
    <property type="match status" value="1"/>
</dbReference>
<dbReference type="GO" id="GO:0003677">
    <property type="term" value="F:DNA binding"/>
    <property type="evidence" value="ECO:0007669"/>
    <property type="project" value="UniProtKB-KW"/>
</dbReference>
<sequence length="311" mass="34589">MSSKLVIIDGNAIMHRAFHAIPPLTTPKGEPINAVYGLTSMLLKVIGEIKPTHFAVAFDRKEPTFRQKELPTYQAQRPPMASELSCQFEKAREFLTAAGIPVYSKAGFEADDVIGTLAEQATKNPKSEIRNPKFDGVVIVTGDRDQLQLIDDKLNIKLYMPVAGILNAKLYGEVDTIERMGVPPTQIVDLKALTGDTSDNYFGVPGIGPKTAINLLQCSRTIEQIYKDLDKLPGKLREKLEKGKKSADQSYFLATIDRNVPIDIDFEGMGKWNIAGQNVLNLFEEFGFKTLTKRIQDVGRKIEEEKQGSLF</sequence>
<evidence type="ECO:0000313" key="6">
    <source>
        <dbReference type="Proteomes" id="UP000034774"/>
    </source>
</evidence>
<dbReference type="SMART" id="SM00279">
    <property type="entry name" value="HhH2"/>
    <property type="match status" value="1"/>
</dbReference>
<evidence type="ECO:0000256" key="1">
    <source>
        <dbReference type="ARBA" id="ARBA00022722"/>
    </source>
</evidence>
<dbReference type="Pfam" id="PF02739">
    <property type="entry name" value="5_3_exonuc_N"/>
    <property type="match status" value="1"/>
</dbReference>
<comment type="caution">
    <text evidence="5">The sequence shown here is derived from an EMBL/GenBank/DDBJ whole genome shotgun (WGS) entry which is preliminary data.</text>
</comment>
<dbReference type="AlphaFoldDB" id="A0A0G0LLC8"/>
<organism evidence="5 6">
    <name type="scientific">Candidatus Woesebacteria bacterium GW2011_GWB1_39_10</name>
    <dbReference type="NCBI Taxonomy" id="1618572"/>
    <lineage>
        <taxon>Bacteria</taxon>
        <taxon>Candidatus Woeseibacteriota</taxon>
    </lineage>
</organism>
<dbReference type="CDD" id="cd09859">
    <property type="entry name" value="PIN_53EXO"/>
    <property type="match status" value="1"/>
</dbReference>
<feature type="domain" description="5'-3' exonuclease" evidence="4">
    <location>
        <begin position="3"/>
        <end position="272"/>
    </location>
</feature>
<dbReference type="Gene3D" id="1.10.150.20">
    <property type="entry name" value="5' to 3' exonuclease, C-terminal subdomain"/>
    <property type="match status" value="1"/>
</dbReference>
<dbReference type="InterPro" id="IPR038969">
    <property type="entry name" value="FEN"/>
</dbReference>
<dbReference type="InterPro" id="IPR020046">
    <property type="entry name" value="5-3_exonucl_a-hlix_arch_N"/>
</dbReference>
<dbReference type="EMBL" id="LBVU01000001">
    <property type="protein sequence ID" value="KKQ92693.1"/>
    <property type="molecule type" value="Genomic_DNA"/>
</dbReference>
<evidence type="ECO:0000259" key="4">
    <source>
        <dbReference type="SMART" id="SM00475"/>
    </source>
</evidence>
<proteinExistence type="predicted"/>
<evidence type="ECO:0000313" key="5">
    <source>
        <dbReference type="EMBL" id="KKQ92693.1"/>
    </source>
</evidence>
<evidence type="ECO:0000256" key="3">
    <source>
        <dbReference type="ARBA" id="ARBA00023125"/>
    </source>
</evidence>
<dbReference type="GO" id="GO:0008409">
    <property type="term" value="F:5'-3' exonuclease activity"/>
    <property type="evidence" value="ECO:0007669"/>
    <property type="project" value="InterPro"/>
</dbReference>
<dbReference type="SMART" id="SM00475">
    <property type="entry name" value="53EXOc"/>
    <property type="match status" value="1"/>
</dbReference>
<dbReference type="SUPFAM" id="SSF47807">
    <property type="entry name" value="5' to 3' exonuclease, C-terminal subdomain"/>
    <property type="match status" value="1"/>
</dbReference>
<dbReference type="InterPro" id="IPR020045">
    <property type="entry name" value="DNA_polI_H3TH"/>
</dbReference>
<dbReference type="SUPFAM" id="SSF88723">
    <property type="entry name" value="PIN domain-like"/>
    <property type="match status" value="1"/>
</dbReference>
<gene>
    <name evidence="5" type="ORF">UT17_C0001G0072</name>
</gene>
<dbReference type="InterPro" id="IPR008918">
    <property type="entry name" value="HhH2"/>
</dbReference>
<dbReference type="InterPro" id="IPR029060">
    <property type="entry name" value="PIN-like_dom_sf"/>
</dbReference>
<accession>A0A0G0LLC8</accession>
<reference evidence="5 6" key="1">
    <citation type="journal article" date="2015" name="Nature">
        <title>rRNA introns, odd ribosomes, and small enigmatic genomes across a large radiation of phyla.</title>
        <authorList>
            <person name="Brown C.T."/>
            <person name="Hug L.A."/>
            <person name="Thomas B.C."/>
            <person name="Sharon I."/>
            <person name="Castelle C.J."/>
            <person name="Singh A."/>
            <person name="Wilkins M.J."/>
            <person name="Williams K.H."/>
            <person name="Banfield J.F."/>
        </authorList>
    </citation>
    <scope>NUCLEOTIDE SEQUENCE [LARGE SCALE GENOMIC DNA]</scope>
</reference>
<dbReference type="GO" id="GO:0033567">
    <property type="term" value="P:DNA replication, Okazaki fragment processing"/>
    <property type="evidence" value="ECO:0007669"/>
    <property type="project" value="InterPro"/>
</dbReference>
<dbReference type="GO" id="GO:0017108">
    <property type="term" value="F:5'-flap endonuclease activity"/>
    <property type="evidence" value="ECO:0007669"/>
    <property type="project" value="InterPro"/>
</dbReference>
<dbReference type="PANTHER" id="PTHR42646:SF2">
    <property type="entry name" value="5'-3' EXONUCLEASE FAMILY PROTEIN"/>
    <property type="match status" value="1"/>
</dbReference>
<dbReference type="InterPro" id="IPR036279">
    <property type="entry name" value="5-3_exonuclease_C_sf"/>
</dbReference>
<keyword evidence="1" id="KW-0540">Nuclease</keyword>
<keyword evidence="3" id="KW-0238">DNA-binding</keyword>
<dbReference type="FunFam" id="1.10.150.20:FF:000003">
    <property type="entry name" value="DNA polymerase I"/>
    <property type="match status" value="1"/>
</dbReference>